<accession>A0A1S9I221</accession>
<proteinExistence type="predicted"/>
<comment type="caution">
    <text evidence="1">The sequence shown here is derived from an EMBL/GenBank/DDBJ whole genome shotgun (WGS) entry which is preliminary data.</text>
</comment>
<dbReference type="OrthoDB" id="1938795at2"/>
<dbReference type="AlphaFoldDB" id="A0A1S9I221"/>
<organism evidence="1 2">
    <name type="scientific">Clostridium tepidum</name>
    <dbReference type="NCBI Taxonomy" id="1962263"/>
    <lineage>
        <taxon>Bacteria</taxon>
        <taxon>Bacillati</taxon>
        <taxon>Bacillota</taxon>
        <taxon>Clostridia</taxon>
        <taxon>Eubacteriales</taxon>
        <taxon>Clostridiaceae</taxon>
        <taxon>Clostridium</taxon>
    </lineage>
</organism>
<dbReference type="RefSeq" id="WP_078054750.1">
    <property type="nucleotide sequence ID" value="NZ_MRAE01000032.1"/>
</dbReference>
<reference evidence="1 2" key="1">
    <citation type="submission" date="2016-12" db="EMBL/GenBank/DDBJ databases">
        <title>Clostridium tepidum sp. nov., a close relative of Clostridium sporogenes and Clostridium botulinum Group I.</title>
        <authorList>
            <person name="Dobritsa A.P."/>
            <person name="Kutumbaka K.K."/>
            <person name="Werner K."/>
            <person name="Wiedmann M."/>
            <person name="Asmus A."/>
            <person name="Samadpour M."/>
        </authorList>
    </citation>
    <scope>NUCLEOTIDE SEQUENCE [LARGE SCALE GENOMIC DNA]</scope>
    <source>
        <strain evidence="1 2">IEH 97212</strain>
    </source>
</reference>
<dbReference type="Proteomes" id="UP000190256">
    <property type="component" value="Unassembled WGS sequence"/>
</dbReference>
<name>A0A1S9I221_9CLOT</name>
<dbReference type="EMBL" id="MRAE01000032">
    <property type="protein sequence ID" value="OOO64295.1"/>
    <property type="molecule type" value="Genomic_DNA"/>
</dbReference>
<evidence type="ECO:0000313" key="2">
    <source>
        <dbReference type="Proteomes" id="UP000190256"/>
    </source>
</evidence>
<protein>
    <submittedName>
        <fullName evidence="1">Uncharacterized protein</fullName>
    </submittedName>
</protein>
<evidence type="ECO:0000313" key="1">
    <source>
        <dbReference type="EMBL" id="OOO64295.1"/>
    </source>
</evidence>
<sequence>MKVIKLDEIKLNYKYKNLKELCEITGIEYKDSTNSRKKIIKELECYFLLEKDGRGYIVTEIYDTPKEKIDGRGKSEGSRNNSTYGKYIDKLILNYIKDCKDNVIYTTNNNIANAIGIVGINYKIINNNRYRFKQYLYNKEEKVSITAINNVLQDIYNTIKSVIPSSLRRLEKKGYITVVQDYILSKNWENRLPTKEEEEIILNAEKQIMKDMKITTTQKNYNYRIRKEYYKEVEKLVLQEIEDIDNYFIGYRIIIKNRDIEDIDLKEYKEKLKELLIEKVKNNMIKNKNKIEEEHGDFLGSINPNWKTWIKDTLNCNYISYTDCIIYYVLEKKQDIKQEILNTKLKSEMDKKNIELAKEWLEN</sequence>
<gene>
    <name evidence="1" type="ORF">BS638_11290</name>
</gene>